<reference evidence="14 15" key="1">
    <citation type="submission" date="2024-01" db="EMBL/GenBank/DDBJ databases">
        <title>Comparative genomics of Cryptococcus and Kwoniella reveals pathogenesis evolution and contrasting modes of karyotype evolution via chromosome fusion or intercentromeric recombination.</title>
        <authorList>
            <person name="Coelho M.A."/>
            <person name="David-Palma M."/>
            <person name="Shea T."/>
            <person name="Bowers K."/>
            <person name="McGinley-Smith S."/>
            <person name="Mohammad A.W."/>
            <person name="Gnirke A."/>
            <person name="Yurkov A.M."/>
            <person name="Nowrousian M."/>
            <person name="Sun S."/>
            <person name="Cuomo C.A."/>
            <person name="Heitman J."/>
        </authorList>
    </citation>
    <scope>NUCLEOTIDE SEQUENCE [LARGE SCALE GENOMIC DNA]</scope>
    <source>
        <strain evidence="14">CBS 11374</strain>
    </source>
</reference>
<keyword evidence="7" id="KW-0479">Metal-binding</keyword>
<evidence type="ECO:0000259" key="13">
    <source>
        <dbReference type="SMART" id="SM01124"/>
    </source>
</evidence>
<keyword evidence="12" id="KW-0539">Nucleus</keyword>
<evidence type="ECO:0000256" key="6">
    <source>
        <dbReference type="ARBA" id="ARBA00022664"/>
    </source>
</evidence>
<dbReference type="Pfam" id="PF05011">
    <property type="entry name" value="DBR1"/>
    <property type="match status" value="1"/>
</dbReference>
<accession>A0ABZ1D4F9</accession>
<evidence type="ECO:0000256" key="12">
    <source>
        <dbReference type="ARBA" id="ARBA00023242"/>
    </source>
</evidence>
<evidence type="ECO:0000256" key="9">
    <source>
        <dbReference type="ARBA" id="ARBA00022833"/>
    </source>
</evidence>
<sequence length="537" mass="59866">MKIAVQGCSHGSLTAIYDTVSQYTAHTSEPIDLLLLCGDFQALRSKHDFASLAVPPKYHSLGTFHEYYSGQKKAPVLTIVIGGNHEASNYMWELYHGGWLAENIYYLGAAGSVYVNGLRIVGASGIYKDHDYRKGHFEKVPFNNSTLRSVYHIREYDVTKLMQLSDTKDTIFLSHDWPISIARHGDTGALLRRKPFFRDEINSNTLGSPPLFTLLNHLQPAYWFSAHLHVKFAALYDHSSSTTKEIHKLDEALPSIPNGSPTVEIEKNPDEIAIDDEDDFDDPVEANVVKVLDKAGNPDEITIEDDEFDYPPADSLVQVEVPLKEESMVKEDLKLDESADLVEQAREQGDDGSTTEIIGAPIESVQEAVATSNSNTVEVEEGRRTKFLALDKCGPGKDFIQFFEIPTPSSSSSSPPRLTYDLEWLAICRVFHPYLSTNIHQTSLPPPAILQQLLSDEVSRMKEEGLLVPSQETKEDGTIDLIWVRDAIDIERVQKFWPTAPSEGLPGGSADQWYTNPQTEAFCGMLGLENRVNPAPK</sequence>
<evidence type="ECO:0000256" key="10">
    <source>
        <dbReference type="ARBA" id="ARBA00023004"/>
    </source>
</evidence>
<evidence type="ECO:0000256" key="3">
    <source>
        <dbReference type="ARBA" id="ARBA00001954"/>
    </source>
</evidence>
<comment type="similarity">
    <text evidence="5">Belongs to the lariat debranching enzyme family.</text>
</comment>
<dbReference type="InterPro" id="IPR029052">
    <property type="entry name" value="Metallo-depent_PP-like"/>
</dbReference>
<comment type="cofactor">
    <cofactor evidence="2">
        <name>Zn(2+)</name>
        <dbReference type="ChEBI" id="CHEBI:29105"/>
    </cofactor>
</comment>
<dbReference type="Proteomes" id="UP001329825">
    <property type="component" value="Chromosome 7"/>
</dbReference>
<keyword evidence="9" id="KW-0862">Zinc</keyword>
<keyword evidence="8" id="KW-0378">Hydrolase</keyword>
<evidence type="ECO:0000256" key="4">
    <source>
        <dbReference type="ARBA" id="ARBA00004123"/>
    </source>
</evidence>
<gene>
    <name evidence="14" type="ORF">IL334_005200</name>
</gene>
<evidence type="ECO:0000256" key="7">
    <source>
        <dbReference type="ARBA" id="ARBA00022723"/>
    </source>
</evidence>
<evidence type="ECO:0000256" key="11">
    <source>
        <dbReference type="ARBA" id="ARBA00023211"/>
    </source>
</evidence>
<dbReference type="SUPFAM" id="SSF56300">
    <property type="entry name" value="Metallo-dependent phosphatases"/>
    <property type="match status" value="1"/>
</dbReference>
<comment type="cofactor">
    <cofactor evidence="3">
        <name>Fe(2+)</name>
        <dbReference type="ChEBI" id="CHEBI:29033"/>
    </cofactor>
</comment>
<dbReference type="GeneID" id="87957331"/>
<keyword evidence="10" id="KW-0408">Iron</keyword>
<evidence type="ECO:0000256" key="1">
    <source>
        <dbReference type="ARBA" id="ARBA00001936"/>
    </source>
</evidence>
<dbReference type="PANTHER" id="PTHR12849:SF0">
    <property type="entry name" value="LARIAT DEBRANCHING ENZYME"/>
    <property type="match status" value="1"/>
</dbReference>
<dbReference type="InterPro" id="IPR007708">
    <property type="entry name" value="DBR1_C"/>
</dbReference>
<keyword evidence="11" id="KW-0464">Manganese</keyword>
<dbReference type="PANTHER" id="PTHR12849">
    <property type="entry name" value="RNA LARIAT DEBRANCHING ENZYME"/>
    <property type="match status" value="1"/>
</dbReference>
<comment type="subcellular location">
    <subcellularLocation>
        <location evidence="4">Nucleus</location>
    </subcellularLocation>
</comment>
<feature type="domain" description="Lariat debranching enzyme C-terminal" evidence="13">
    <location>
        <begin position="372"/>
        <end position="532"/>
    </location>
</feature>
<evidence type="ECO:0000256" key="8">
    <source>
        <dbReference type="ARBA" id="ARBA00022801"/>
    </source>
</evidence>
<name>A0ABZ1D4F9_9TREE</name>
<comment type="cofactor">
    <cofactor evidence="1">
        <name>Mn(2+)</name>
        <dbReference type="ChEBI" id="CHEBI:29035"/>
    </cofactor>
</comment>
<dbReference type="CDD" id="cd00844">
    <property type="entry name" value="MPP_Dbr1_N"/>
    <property type="match status" value="1"/>
</dbReference>
<evidence type="ECO:0000313" key="14">
    <source>
        <dbReference type="EMBL" id="WRT68224.1"/>
    </source>
</evidence>
<evidence type="ECO:0000256" key="5">
    <source>
        <dbReference type="ARBA" id="ARBA00006045"/>
    </source>
</evidence>
<keyword evidence="15" id="KW-1185">Reference proteome</keyword>
<dbReference type="InterPro" id="IPR004843">
    <property type="entry name" value="Calcineurin-like_PHP"/>
</dbReference>
<dbReference type="EMBL" id="CP141887">
    <property type="protein sequence ID" value="WRT68224.1"/>
    <property type="molecule type" value="Genomic_DNA"/>
</dbReference>
<dbReference type="SMART" id="SM01124">
    <property type="entry name" value="DBR1"/>
    <property type="match status" value="1"/>
</dbReference>
<dbReference type="InterPro" id="IPR041816">
    <property type="entry name" value="Dbr1_N"/>
</dbReference>
<protein>
    <recommendedName>
        <fullName evidence="13">Lariat debranching enzyme C-terminal domain-containing protein</fullName>
    </recommendedName>
</protein>
<proteinExistence type="inferred from homology"/>
<dbReference type="RefSeq" id="XP_062792964.1">
    <property type="nucleotide sequence ID" value="XM_062936913.1"/>
</dbReference>
<dbReference type="Pfam" id="PF00149">
    <property type="entry name" value="Metallophos"/>
    <property type="match status" value="1"/>
</dbReference>
<evidence type="ECO:0000256" key="2">
    <source>
        <dbReference type="ARBA" id="ARBA00001947"/>
    </source>
</evidence>
<keyword evidence="6" id="KW-0507">mRNA processing</keyword>
<evidence type="ECO:0000313" key="15">
    <source>
        <dbReference type="Proteomes" id="UP001329825"/>
    </source>
</evidence>
<organism evidence="14 15">
    <name type="scientific">Kwoniella shivajii</name>
    <dbReference type="NCBI Taxonomy" id="564305"/>
    <lineage>
        <taxon>Eukaryota</taxon>
        <taxon>Fungi</taxon>
        <taxon>Dikarya</taxon>
        <taxon>Basidiomycota</taxon>
        <taxon>Agaricomycotina</taxon>
        <taxon>Tremellomycetes</taxon>
        <taxon>Tremellales</taxon>
        <taxon>Cryptococcaceae</taxon>
        <taxon>Kwoniella</taxon>
    </lineage>
</organism>